<dbReference type="AlphaFoldDB" id="A0A060UTI5"/>
<feature type="domain" description="DNA polymerase III delta subunit C-terminal" evidence="8">
    <location>
        <begin position="224"/>
        <end position="319"/>
    </location>
</feature>
<evidence type="ECO:0000256" key="2">
    <source>
        <dbReference type="ARBA" id="ARBA00014363"/>
    </source>
</evidence>
<evidence type="ECO:0000259" key="8">
    <source>
        <dbReference type="Pfam" id="PF09115"/>
    </source>
</evidence>
<dbReference type="SUPFAM" id="SSF52540">
    <property type="entry name" value="P-loop containing nucleoside triphosphate hydrolases"/>
    <property type="match status" value="1"/>
</dbReference>
<sequence length="333" mass="36798">MSAHRLPPAEWQPLQSLLQAGLPQAMLAVGESGSLVGQYCDELQQAALCFAPSAPGLSCGTCRACRLLAEGNHPDLLVITAETGKRIAIDSVRHANEFLAYTPQVSARRWLRLEPAEALTTAAANALLKTLEEPAARAHILLLSERPSQLLATIRSRLQRLPFPAPRPGQCVLWLEGLGIPPAAALWLSRQFANRPLRAWQLWESGWVTLCPTWIDALLGLPQQGPVAALRLADNWAKDIDLLLLRELMLSLLADLLRLRNHRLDSIVHVDYLQSLEAMAQSAQAIFLWEALEGWLRLPESLMQNRNVGMLLETLLLSWVSIWSGEKAHGITS</sequence>
<evidence type="ECO:0000256" key="4">
    <source>
        <dbReference type="ARBA" id="ARBA00022695"/>
    </source>
</evidence>
<evidence type="ECO:0000256" key="7">
    <source>
        <dbReference type="ARBA" id="ARBA00049244"/>
    </source>
</evidence>
<dbReference type="PANTHER" id="PTHR11669:SF8">
    <property type="entry name" value="DNA POLYMERASE III SUBUNIT DELTA"/>
    <property type="match status" value="1"/>
</dbReference>
<evidence type="ECO:0000313" key="10">
    <source>
        <dbReference type="EMBL" id="SMH64050.1"/>
    </source>
</evidence>
<dbReference type="GO" id="GO:0009360">
    <property type="term" value="C:DNA polymerase III complex"/>
    <property type="evidence" value="ECO:0007669"/>
    <property type="project" value="InterPro"/>
</dbReference>
<organism evidence="9">
    <name type="scientific">Acidithiobacillus ferrivorans</name>
    <dbReference type="NCBI Taxonomy" id="160808"/>
    <lineage>
        <taxon>Bacteria</taxon>
        <taxon>Pseudomonadati</taxon>
        <taxon>Pseudomonadota</taxon>
        <taxon>Acidithiobacillia</taxon>
        <taxon>Acidithiobacillales</taxon>
        <taxon>Acidithiobacillaceae</taxon>
        <taxon>Acidithiobacillus</taxon>
    </lineage>
</organism>
<keyword evidence="6" id="KW-0239">DNA-directed DNA polymerase</keyword>
<reference evidence="9" key="2">
    <citation type="submission" date="2014-07" db="EMBL/GenBank/DDBJ databases">
        <title>Initial genome analysis of the psychrotolerant acidophile Acidithiobacillus ferrivorans CF27: insights into iron and sulfur oxidation pathways and into biofilm formation.</title>
        <authorList>
            <person name="Talla E."/>
            <person name="Hedrich S."/>
            <person name="Mangenot S."/>
            <person name="Ji B."/>
            <person name="Johnson D.B."/>
            <person name="Barbe V."/>
            <person name="Bonnefoy V."/>
        </authorList>
    </citation>
    <scope>NUCLEOTIDE SEQUENCE [LARGE SCALE GENOMIC DNA]</scope>
    <source>
        <strain evidence="9">CF27</strain>
    </source>
</reference>
<gene>
    <name evidence="10" type="ORF">AFERRI_10083</name>
    <name evidence="9" type="ORF">AFERRI_40040</name>
</gene>
<dbReference type="InterPro" id="IPR015199">
    <property type="entry name" value="DNA_pol_III_delta_C"/>
</dbReference>
<keyword evidence="3" id="KW-0808">Transferase</keyword>
<dbReference type="InterPro" id="IPR027417">
    <property type="entry name" value="P-loop_NTPase"/>
</dbReference>
<dbReference type="Pfam" id="PF13177">
    <property type="entry name" value="DNA_pol3_delta2"/>
    <property type="match status" value="1"/>
</dbReference>
<dbReference type="Gene3D" id="3.40.50.300">
    <property type="entry name" value="P-loop containing nucleotide triphosphate hydrolases"/>
    <property type="match status" value="1"/>
</dbReference>
<reference evidence="10 11" key="3">
    <citation type="submission" date="2017-03" db="EMBL/GenBank/DDBJ databases">
        <authorList>
            <person name="Regsiter A."/>
            <person name="William W."/>
        </authorList>
    </citation>
    <scope>NUCLEOTIDE SEQUENCE [LARGE SCALE GENOMIC DNA]</scope>
    <source>
        <strain evidence="10">PRJEB5721</strain>
    </source>
</reference>
<accession>A0A060UTI5</accession>
<protein>
    <recommendedName>
        <fullName evidence="2">DNA polymerase III subunit delta'</fullName>
        <ecNumber evidence="1">2.7.7.7</ecNumber>
    </recommendedName>
</protein>
<keyword evidence="11" id="KW-1185">Reference proteome</keyword>
<dbReference type="Pfam" id="PF09115">
    <property type="entry name" value="DNApol3-delta_C"/>
    <property type="match status" value="1"/>
</dbReference>
<name>A0A060UTI5_9PROT</name>
<evidence type="ECO:0000313" key="11">
    <source>
        <dbReference type="Proteomes" id="UP000193925"/>
    </source>
</evidence>
<dbReference type="Proteomes" id="UP000193925">
    <property type="component" value="Chromosome AFERRI"/>
</dbReference>
<dbReference type="RefSeq" id="WP_035192387.1">
    <property type="nucleotide sequence ID" value="NZ_CCCS020000034.1"/>
</dbReference>
<evidence type="ECO:0000256" key="3">
    <source>
        <dbReference type="ARBA" id="ARBA00022679"/>
    </source>
</evidence>
<dbReference type="GO" id="GO:0006261">
    <property type="term" value="P:DNA-templated DNA replication"/>
    <property type="evidence" value="ECO:0007669"/>
    <property type="project" value="TreeGrafter"/>
</dbReference>
<evidence type="ECO:0000256" key="5">
    <source>
        <dbReference type="ARBA" id="ARBA00022705"/>
    </source>
</evidence>
<keyword evidence="4" id="KW-0548">Nucleotidyltransferase</keyword>
<evidence type="ECO:0000313" key="9">
    <source>
        <dbReference type="EMBL" id="CDQ10088.1"/>
    </source>
</evidence>
<dbReference type="EMBL" id="CCCS020000034">
    <property type="protein sequence ID" value="CDQ10088.1"/>
    <property type="molecule type" value="Genomic_DNA"/>
</dbReference>
<dbReference type="InterPro" id="IPR050238">
    <property type="entry name" value="DNA_Rep/Repair_Clamp_Loader"/>
</dbReference>
<keyword evidence="5" id="KW-0235">DNA replication</keyword>
<comment type="catalytic activity">
    <reaction evidence="7">
        <text>DNA(n) + a 2'-deoxyribonucleoside 5'-triphosphate = DNA(n+1) + diphosphate</text>
        <dbReference type="Rhea" id="RHEA:22508"/>
        <dbReference type="Rhea" id="RHEA-COMP:17339"/>
        <dbReference type="Rhea" id="RHEA-COMP:17340"/>
        <dbReference type="ChEBI" id="CHEBI:33019"/>
        <dbReference type="ChEBI" id="CHEBI:61560"/>
        <dbReference type="ChEBI" id="CHEBI:173112"/>
        <dbReference type="EC" id="2.7.7.7"/>
    </reaction>
</comment>
<dbReference type="PANTHER" id="PTHR11669">
    <property type="entry name" value="REPLICATION FACTOR C / DNA POLYMERASE III GAMMA-TAU SUBUNIT"/>
    <property type="match status" value="1"/>
</dbReference>
<dbReference type="GO" id="GO:0003887">
    <property type="term" value="F:DNA-directed DNA polymerase activity"/>
    <property type="evidence" value="ECO:0007669"/>
    <property type="project" value="UniProtKB-KW"/>
</dbReference>
<dbReference type="EC" id="2.7.7.7" evidence="1"/>
<proteinExistence type="predicted"/>
<dbReference type="GO" id="GO:0003677">
    <property type="term" value="F:DNA binding"/>
    <property type="evidence" value="ECO:0007669"/>
    <property type="project" value="InterPro"/>
</dbReference>
<evidence type="ECO:0000256" key="6">
    <source>
        <dbReference type="ARBA" id="ARBA00022932"/>
    </source>
</evidence>
<dbReference type="Gene3D" id="1.20.272.10">
    <property type="match status" value="1"/>
</dbReference>
<reference evidence="9" key="1">
    <citation type="submission" date="2014-03" db="EMBL/GenBank/DDBJ databases">
        <authorList>
            <person name="Genoscope - CEA"/>
        </authorList>
    </citation>
    <scope>NUCLEOTIDE SEQUENCE [LARGE SCALE GENOMIC DNA]</scope>
    <source>
        <strain evidence="9">CF27</strain>
    </source>
</reference>
<evidence type="ECO:0000256" key="1">
    <source>
        <dbReference type="ARBA" id="ARBA00012417"/>
    </source>
</evidence>
<dbReference type="EMBL" id="LT841305">
    <property type="protein sequence ID" value="SMH64050.1"/>
    <property type="molecule type" value="Genomic_DNA"/>
</dbReference>